<reference evidence="4" key="2">
    <citation type="submission" date="2015-01" db="EMBL/GenBank/DDBJ databases">
        <title>Evolutionary Origins and Diversification of the Mycorrhizal Mutualists.</title>
        <authorList>
            <consortium name="DOE Joint Genome Institute"/>
            <consortium name="Mycorrhizal Genomics Consortium"/>
            <person name="Kohler A."/>
            <person name="Kuo A."/>
            <person name="Nagy L.G."/>
            <person name="Floudas D."/>
            <person name="Copeland A."/>
            <person name="Barry K.W."/>
            <person name="Cichocki N."/>
            <person name="Veneault-Fourrey C."/>
            <person name="LaButti K."/>
            <person name="Lindquist E.A."/>
            <person name="Lipzen A."/>
            <person name="Lundell T."/>
            <person name="Morin E."/>
            <person name="Murat C."/>
            <person name="Riley R."/>
            <person name="Ohm R."/>
            <person name="Sun H."/>
            <person name="Tunlid A."/>
            <person name="Henrissat B."/>
            <person name="Grigoriev I.V."/>
            <person name="Hibbett D.S."/>
            <person name="Martin F."/>
        </authorList>
    </citation>
    <scope>NUCLEOTIDE SEQUENCE [LARGE SCALE GENOMIC DNA]</scope>
    <source>
        <strain evidence="4">LaAM-08-1</strain>
    </source>
</reference>
<dbReference type="STRING" id="1095629.A0A0C9WQU5"/>
<feature type="compositionally biased region" description="Polar residues" evidence="1">
    <location>
        <begin position="84"/>
        <end position="94"/>
    </location>
</feature>
<dbReference type="InterPro" id="IPR045341">
    <property type="entry name" value="DUF6532"/>
</dbReference>
<evidence type="ECO:0000313" key="3">
    <source>
        <dbReference type="EMBL" id="KIJ90148.1"/>
    </source>
</evidence>
<evidence type="ECO:0000256" key="1">
    <source>
        <dbReference type="SAM" id="MobiDB-lite"/>
    </source>
</evidence>
<dbReference type="OrthoDB" id="2790754at2759"/>
<proteinExistence type="predicted"/>
<evidence type="ECO:0000313" key="4">
    <source>
        <dbReference type="Proteomes" id="UP000054477"/>
    </source>
</evidence>
<organism evidence="3 4">
    <name type="scientific">Laccaria amethystina LaAM-08-1</name>
    <dbReference type="NCBI Taxonomy" id="1095629"/>
    <lineage>
        <taxon>Eukaryota</taxon>
        <taxon>Fungi</taxon>
        <taxon>Dikarya</taxon>
        <taxon>Basidiomycota</taxon>
        <taxon>Agaricomycotina</taxon>
        <taxon>Agaricomycetes</taxon>
        <taxon>Agaricomycetidae</taxon>
        <taxon>Agaricales</taxon>
        <taxon>Agaricineae</taxon>
        <taxon>Hydnangiaceae</taxon>
        <taxon>Laccaria</taxon>
    </lineage>
</organism>
<dbReference type="Pfam" id="PF20149">
    <property type="entry name" value="DUF6532"/>
    <property type="match status" value="1"/>
</dbReference>
<dbReference type="AlphaFoldDB" id="A0A0C9WQU5"/>
<evidence type="ECO:0000259" key="2">
    <source>
        <dbReference type="Pfam" id="PF20149"/>
    </source>
</evidence>
<name>A0A0C9WQU5_9AGAR</name>
<gene>
    <name evidence="3" type="ORF">K443DRAFT_15476</name>
</gene>
<sequence length="501" mass="55371">MANTRGQKNKDPQAPAPTPAPKKAPSKKTQTAKGGNVSKVPSFRSSSGTPAPPATGIGLNFTAEQIKALGLTPAQLKAMETLQRGKQFSNAESQAQKDAEVRKRNADLLSMEANETPCPQDKRDKRRRVSSAPLLDEEEELLASSLAPSVPVTAHHFDPQEDEDDNMGSQPEDGIEEEEEEQPGRWDEGGIDMAGGQTDNDDVEEQVPDNEDVFGSSNGLQTTLFKAEVSKRSHHRRQTSQGSNGGGISKSYKVTEQSFTPRTRRLAISAKAYVRGIMATQHAFPEGSINLDSKSETIWQAISNSAVDDDLKTAFKVASKDESLLDKLCTYAKYGRGNLFSAIASRARTVVAGAYSLNEGTKAEIQERVKWLLDDSNFAYGGISVKDQELDTNQPFGHHCIKSILQTQFFSKHGKADGNAFKTMLKERKINENVLALTLCSIESAIKEWSSGEHHQMDFQEDHIRPRYHYFLGLWITFVKGSPHWAEYFLKQLFVVIMFSS</sequence>
<reference evidence="3 4" key="1">
    <citation type="submission" date="2014-04" db="EMBL/GenBank/DDBJ databases">
        <authorList>
            <consortium name="DOE Joint Genome Institute"/>
            <person name="Kuo A."/>
            <person name="Kohler A."/>
            <person name="Nagy L.G."/>
            <person name="Floudas D."/>
            <person name="Copeland A."/>
            <person name="Barry K.W."/>
            <person name="Cichocki N."/>
            <person name="Veneault-Fourrey C."/>
            <person name="LaButti K."/>
            <person name="Lindquist E.A."/>
            <person name="Lipzen A."/>
            <person name="Lundell T."/>
            <person name="Morin E."/>
            <person name="Murat C."/>
            <person name="Sun H."/>
            <person name="Tunlid A."/>
            <person name="Henrissat B."/>
            <person name="Grigoriev I.V."/>
            <person name="Hibbett D.S."/>
            <person name="Martin F."/>
            <person name="Nordberg H.P."/>
            <person name="Cantor M.N."/>
            <person name="Hua S.X."/>
        </authorList>
    </citation>
    <scope>NUCLEOTIDE SEQUENCE [LARGE SCALE GENOMIC DNA]</scope>
    <source>
        <strain evidence="3 4">LaAM-08-1</strain>
    </source>
</reference>
<feature type="compositionally biased region" description="Low complexity" evidence="1">
    <location>
        <begin position="23"/>
        <end position="33"/>
    </location>
</feature>
<accession>A0A0C9WQU5</accession>
<dbReference type="EMBL" id="KN839270">
    <property type="protein sequence ID" value="KIJ90148.1"/>
    <property type="molecule type" value="Genomic_DNA"/>
</dbReference>
<dbReference type="Proteomes" id="UP000054477">
    <property type="component" value="Unassembled WGS sequence"/>
</dbReference>
<protein>
    <recommendedName>
        <fullName evidence="2">DUF6532 domain-containing protein</fullName>
    </recommendedName>
</protein>
<dbReference type="HOGENOM" id="CLU_544073_0_0_1"/>
<feature type="region of interest" description="Disordered" evidence="1">
    <location>
        <begin position="1"/>
        <end position="57"/>
    </location>
</feature>
<feature type="region of interest" description="Disordered" evidence="1">
    <location>
        <begin position="228"/>
        <end position="253"/>
    </location>
</feature>
<feature type="region of interest" description="Disordered" evidence="1">
    <location>
        <begin position="83"/>
        <end position="202"/>
    </location>
</feature>
<feature type="compositionally biased region" description="Basic and acidic residues" evidence="1">
    <location>
        <begin position="95"/>
        <end position="106"/>
    </location>
</feature>
<keyword evidence="4" id="KW-1185">Reference proteome</keyword>
<feature type="domain" description="DUF6532" evidence="2">
    <location>
        <begin position="270"/>
        <end position="474"/>
    </location>
</feature>